<proteinExistence type="predicted"/>
<evidence type="ECO:0000256" key="1">
    <source>
        <dbReference type="SAM" id="MobiDB-lite"/>
    </source>
</evidence>
<reference evidence="2" key="1">
    <citation type="journal article" date="2023" name="Int. J. Syst. Evol. Microbiol.">
        <title>Methylocystis iwaonis sp. nov., a type II methane-oxidizing bacterium from surface soil of a rice paddy field in Japan, and emended description of the genus Methylocystis (ex Whittenbury et al. 1970) Bowman et al. 1993.</title>
        <authorList>
            <person name="Kaise H."/>
            <person name="Sawadogo J.B."/>
            <person name="Alam M.S."/>
            <person name="Ueno C."/>
            <person name="Dianou D."/>
            <person name="Shinjo R."/>
            <person name="Asakawa S."/>
        </authorList>
    </citation>
    <scope>NUCLEOTIDE SEQUENCE</scope>
    <source>
        <strain evidence="2">LMG27198</strain>
    </source>
</reference>
<dbReference type="Proteomes" id="UP001144323">
    <property type="component" value="Unassembled WGS sequence"/>
</dbReference>
<protein>
    <submittedName>
        <fullName evidence="2">Uncharacterized protein</fullName>
    </submittedName>
</protein>
<dbReference type="AlphaFoldDB" id="A0A9W6GUM2"/>
<gene>
    <name evidence="2" type="ORF">LMG27198_22350</name>
</gene>
<keyword evidence="3" id="KW-1185">Reference proteome</keyword>
<feature type="region of interest" description="Disordered" evidence="1">
    <location>
        <begin position="1"/>
        <end position="100"/>
    </location>
</feature>
<evidence type="ECO:0000313" key="3">
    <source>
        <dbReference type="Proteomes" id="UP001144323"/>
    </source>
</evidence>
<feature type="compositionally biased region" description="Basic and acidic residues" evidence="1">
    <location>
        <begin position="73"/>
        <end position="84"/>
    </location>
</feature>
<organism evidence="2 3">
    <name type="scientific">Methylocystis echinoides</name>
    <dbReference type="NCBI Taxonomy" id="29468"/>
    <lineage>
        <taxon>Bacteria</taxon>
        <taxon>Pseudomonadati</taxon>
        <taxon>Pseudomonadota</taxon>
        <taxon>Alphaproteobacteria</taxon>
        <taxon>Hyphomicrobiales</taxon>
        <taxon>Methylocystaceae</taxon>
        <taxon>Methylocystis</taxon>
    </lineage>
</organism>
<name>A0A9W6GUM2_9HYPH</name>
<feature type="compositionally biased region" description="Polar residues" evidence="1">
    <location>
        <begin position="18"/>
        <end position="29"/>
    </location>
</feature>
<evidence type="ECO:0000313" key="2">
    <source>
        <dbReference type="EMBL" id="GLI93243.1"/>
    </source>
</evidence>
<dbReference type="EMBL" id="BSEC01000001">
    <property type="protein sequence ID" value="GLI93243.1"/>
    <property type="molecule type" value="Genomic_DNA"/>
</dbReference>
<comment type="caution">
    <text evidence="2">The sequence shown here is derived from an EMBL/GenBank/DDBJ whole genome shotgun (WGS) entry which is preliminary data.</text>
</comment>
<sequence length="292" mass="32993">MGNALDNNNLNNDASSNTPQTNGGISLNDEQGAVTPSSPSPEPSQSSEPDNLSQFDDYGGLSVGAPSWLRADPGQKERRTDMKMKNLQSSPLHGPLYGGRTAEQINRDSKLKQLANHVMDAISKIEKNDGSNSFYPGEVNLAYSHYSQHHNDPFTLPELILNEEEEERVNWIIQDFIEDNPNISVTELKEKVFYTLKNAYQEAGRARVRERTRIAVLVRAEKYFGGIASNYHANICERVIKEISDQQKEFGKLNQPLMQGEFLHGEIDRLIARLLRQDERAATMESLKFWKK</sequence>
<accession>A0A9W6GUM2</accession>
<feature type="compositionally biased region" description="Low complexity" evidence="1">
    <location>
        <begin position="1"/>
        <end position="17"/>
    </location>
</feature>